<keyword evidence="11 12" id="KW-0472">Membrane</keyword>
<evidence type="ECO:0000313" key="14">
    <source>
        <dbReference type="EnsemblMetazoa" id="Aqu2.1.43751_001"/>
    </source>
</evidence>
<feature type="transmembrane region" description="Helical" evidence="12">
    <location>
        <begin position="233"/>
        <end position="255"/>
    </location>
</feature>
<keyword evidence="9" id="KW-0862">Zinc</keyword>
<keyword evidence="15" id="KW-1185">Reference proteome</keyword>
<evidence type="ECO:0000256" key="4">
    <source>
        <dbReference type="ARBA" id="ARBA00022679"/>
    </source>
</evidence>
<organism evidence="14">
    <name type="scientific">Amphimedon queenslandica</name>
    <name type="common">Sponge</name>
    <dbReference type="NCBI Taxonomy" id="400682"/>
    <lineage>
        <taxon>Eukaryota</taxon>
        <taxon>Metazoa</taxon>
        <taxon>Porifera</taxon>
        <taxon>Demospongiae</taxon>
        <taxon>Heteroscleromorpha</taxon>
        <taxon>Haplosclerida</taxon>
        <taxon>Niphatidae</taxon>
        <taxon>Amphimedon</taxon>
    </lineage>
</organism>
<dbReference type="EC" id="2.3.2.27" evidence="3"/>
<accession>A0A1X7VTT2</accession>
<evidence type="ECO:0000256" key="10">
    <source>
        <dbReference type="ARBA" id="ARBA00022989"/>
    </source>
</evidence>
<keyword evidence="5 12" id="KW-0812">Transmembrane</keyword>
<evidence type="ECO:0000256" key="5">
    <source>
        <dbReference type="ARBA" id="ARBA00022692"/>
    </source>
</evidence>
<evidence type="ECO:0000256" key="1">
    <source>
        <dbReference type="ARBA" id="ARBA00000900"/>
    </source>
</evidence>
<name>A0A1X7VTT2_AMPQE</name>
<dbReference type="EnsemblMetazoa" id="XM_011405264.1">
    <property type="protein sequence ID" value="XP_011403566.1"/>
    <property type="gene ID" value="LOC105312533"/>
</dbReference>
<evidence type="ECO:0000259" key="13">
    <source>
        <dbReference type="Pfam" id="PF12483"/>
    </source>
</evidence>
<dbReference type="KEGG" id="aqu:105312533"/>
<proteinExistence type="predicted"/>
<dbReference type="GO" id="GO:0061630">
    <property type="term" value="F:ubiquitin protein ligase activity"/>
    <property type="evidence" value="ECO:0007669"/>
    <property type="project" value="UniProtKB-EC"/>
</dbReference>
<keyword evidence="4" id="KW-0808">Transferase</keyword>
<gene>
    <name evidence="14" type="primary">105312533</name>
</gene>
<dbReference type="GO" id="GO:0016020">
    <property type="term" value="C:membrane"/>
    <property type="evidence" value="ECO:0007669"/>
    <property type="project" value="UniProtKB-SubCell"/>
</dbReference>
<comment type="subcellular location">
    <subcellularLocation>
        <location evidence="2">Membrane</location>
        <topology evidence="2">Multi-pass membrane protein</topology>
    </subcellularLocation>
</comment>
<keyword evidence="8" id="KW-0833">Ubl conjugation pathway</keyword>
<evidence type="ECO:0000256" key="6">
    <source>
        <dbReference type="ARBA" id="ARBA00022723"/>
    </source>
</evidence>
<evidence type="ECO:0000256" key="8">
    <source>
        <dbReference type="ARBA" id="ARBA00022786"/>
    </source>
</evidence>
<dbReference type="Proteomes" id="UP000007879">
    <property type="component" value="Unassembled WGS sequence"/>
</dbReference>
<dbReference type="AlphaFoldDB" id="A0A1X7VTT2"/>
<dbReference type="InParanoid" id="A0A1X7VTT2"/>
<keyword evidence="7" id="KW-0863">Zinc-finger</keyword>
<evidence type="ECO:0000256" key="7">
    <source>
        <dbReference type="ARBA" id="ARBA00022771"/>
    </source>
</evidence>
<comment type="catalytic activity">
    <reaction evidence="1">
        <text>S-ubiquitinyl-[E2 ubiquitin-conjugating enzyme]-L-cysteine + [acceptor protein]-L-lysine = [E2 ubiquitin-conjugating enzyme]-L-cysteine + N(6)-ubiquitinyl-[acceptor protein]-L-lysine.</text>
        <dbReference type="EC" id="2.3.2.27"/>
    </reaction>
</comment>
<dbReference type="Pfam" id="PF12483">
    <property type="entry name" value="GIDE"/>
    <property type="match status" value="1"/>
</dbReference>
<dbReference type="OrthoDB" id="66726at2759"/>
<evidence type="ECO:0000256" key="2">
    <source>
        <dbReference type="ARBA" id="ARBA00004141"/>
    </source>
</evidence>
<feature type="domain" description="E3 Ubiquitin ligase MUL1-like" evidence="13">
    <location>
        <begin position="101"/>
        <end position="231"/>
    </location>
</feature>
<dbReference type="EnsemblMetazoa" id="Aqu2.1.43751_001">
    <property type="protein sequence ID" value="Aqu2.1.43751_001"/>
    <property type="gene ID" value="Aqu2.1.43751"/>
</dbReference>
<protein>
    <recommendedName>
        <fullName evidence="3">RING-type E3 ubiquitin transferase</fullName>
        <ecNumber evidence="3">2.3.2.27</ecNumber>
    </recommendedName>
</protein>
<evidence type="ECO:0000256" key="9">
    <source>
        <dbReference type="ARBA" id="ARBA00022833"/>
    </source>
</evidence>
<evidence type="ECO:0000256" key="3">
    <source>
        <dbReference type="ARBA" id="ARBA00012483"/>
    </source>
</evidence>
<evidence type="ECO:0000256" key="12">
    <source>
        <dbReference type="SAM" id="Phobius"/>
    </source>
</evidence>
<dbReference type="GO" id="GO:0016567">
    <property type="term" value="P:protein ubiquitination"/>
    <property type="evidence" value="ECO:0007669"/>
    <property type="project" value="InterPro"/>
</dbReference>
<evidence type="ECO:0000256" key="11">
    <source>
        <dbReference type="ARBA" id="ARBA00023136"/>
    </source>
</evidence>
<keyword evidence="6" id="KW-0479">Metal-binding</keyword>
<dbReference type="STRING" id="400682.A0A1X7VTT2"/>
<reference evidence="15" key="1">
    <citation type="journal article" date="2010" name="Nature">
        <title>The Amphimedon queenslandica genome and the evolution of animal complexity.</title>
        <authorList>
            <person name="Srivastava M."/>
            <person name="Simakov O."/>
            <person name="Chapman J."/>
            <person name="Fahey B."/>
            <person name="Gauthier M.E."/>
            <person name="Mitros T."/>
            <person name="Richards G.S."/>
            <person name="Conaco C."/>
            <person name="Dacre M."/>
            <person name="Hellsten U."/>
            <person name="Larroux C."/>
            <person name="Putnam N.H."/>
            <person name="Stanke M."/>
            <person name="Adamska M."/>
            <person name="Darling A."/>
            <person name="Degnan S.M."/>
            <person name="Oakley T.H."/>
            <person name="Plachetzki D.C."/>
            <person name="Zhai Y."/>
            <person name="Adamski M."/>
            <person name="Calcino A."/>
            <person name="Cummins S.F."/>
            <person name="Goodstein D.M."/>
            <person name="Harris C."/>
            <person name="Jackson D.J."/>
            <person name="Leys S.P."/>
            <person name="Shu S."/>
            <person name="Woodcroft B.J."/>
            <person name="Vervoort M."/>
            <person name="Kosik K.S."/>
            <person name="Manning G."/>
            <person name="Degnan B.M."/>
            <person name="Rokhsar D.S."/>
        </authorList>
    </citation>
    <scope>NUCLEOTIDE SEQUENCE [LARGE SCALE GENOMIC DNA]</scope>
</reference>
<dbReference type="InterPro" id="IPR022170">
    <property type="entry name" value="MUL1-like"/>
</dbReference>
<evidence type="ECO:0000313" key="15">
    <source>
        <dbReference type="Proteomes" id="UP000007879"/>
    </source>
</evidence>
<reference evidence="14" key="2">
    <citation type="submission" date="2017-05" db="UniProtKB">
        <authorList>
            <consortium name="EnsemblMetazoa"/>
        </authorList>
    </citation>
    <scope>IDENTIFICATION</scope>
</reference>
<keyword evidence="10 12" id="KW-1133">Transmembrane helix</keyword>
<dbReference type="GO" id="GO:0008270">
    <property type="term" value="F:zinc ion binding"/>
    <property type="evidence" value="ECO:0007669"/>
    <property type="project" value="UniProtKB-KW"/>
</dbReference>
<sequence length="270" mass="30148">MEQQGLGILLGLGSLALGYVFSKIGEYGGKEVDRLKNVPRYYDYSKLRNDLSASSNGVLSQVMVQGTARRPPGSPSLYSEDAGIEGAARLVITTNTSKVYNQTNDKWEEKNRSLDNVCLSVPFTLTDPKGNGVTVENIHMSRGFRSILQMVYQFKREPEQRSIGDYAVNMTLSEIPTGSRTKEYMLLYGSMLAGIGDAMQQGGSDIVFYPSEVGKSIQSLIYEKEMIVSFSKFMTTVLVLGGCSMIFIAFMLPWIREKLRRESERDLQSY</sequence>